<evidence type="ECO:0000256" key="3">
    <source>
        <dbReference type="ARBA" id="ARBA00022833"/>
    </source>
</evidence>
<dbReference type="GO" id="GO:0045087">
    <property type="term" value="P:innate immune response"/>
    <property type="evidence" value="ECO:0007669"/>
    <property type="project" value="TreeGrafter"/>
</dbReference>
<dbReference type="GO" id="GO:0031663">
    <property type="term" value="P:lipopolysaccharide-mediated signaling pathway"/>
    <property type="evidence" value="ECO:0007669"/>
    <property type="project" value="TreeGrafter"/>
</dbReference>
<proteinExistence type="predicted"/>
<evidence type="ECO:0000256" key="4">
    <source>
        <dbReference type="PROSITE-ProRule" id="PRU00175"/>
    </source>
</evidence>
<feature type="domain" description="RING-type" evidence="5">
    <location>
        <begin position="32"/>
        <end position="71"/>
    </location>
</feature>
<dbReference type="EMBL" id="JAXCGZ010003780">
    <property type="protein sequence ID" value="KAK7083257.1"/>
    <property type="molecule type" value="Genomic_DNA"/>
</dbReference>
<dbReference type="Gene3D" id="3.30.40.10">
    <property type="entry name" value="Zinc/RING finger domain, C3HC4 (zinc finger)"/>
    <property type="match status" value="1"/>
</dbReference>
<dbReference type="PANTHER" id="PTHR10131">
    <property type="entry name" value="TNF RECEPTOR ASSOCIATED FACTOR"/>
    <property type="match status" value="1"/>
</dbReference>
<dbReference type="SUPFAM" id="SSF57850">
    <property type="entry name" value="RING/U-box"/>
    <property type="match status" value="1"/>
</dbReference>
<keyword evidence="7" id="KW-1185">Reference proteome</keyword>
<keyword evidence="6" id="KW-0012">Acyltransferase</keyword>
<keyword evidence="3" id="KW-0862">Zinc</keyword>
<evidence type="ECO:0000256" key="2">
    <source>
        <dbReference type="ARBA" id="ARBA00022771"/>
    </source>
</evidence>
<evidence type="ECO:0000313" key="6">
    <source>
        <dbReference type="EMBL" id="KAK7083257.1"/>
    </source>
</evidence>
<dbReference type="GO" id="GO:0043122">
    <property type="term" value="P:regulation of canonical NF-kappaB signal transduction"/>
    <property type="evidence" value="ECO:0007669"/>
    <property type="project" value="TreeGrafter"/>
</dbReference>
<dbReference type="AlphaFoldDB" id="A0AAN9AFC0"/>
<organism evidence="6 7">
    <name type="scientific">Halocaridina rubra</name>
    <name type="common">Hawaiian red shrimp</name>
    <dbReference type="NCBI Taxonomy" id="373956"/>
    <lineage>
        <taxon>Eukaryota</taxon>
        <taxon>Metazoa</taxon>
        <taxon>Ecdysozoa</taxon>
        <taxon>Arthropoda</taxon>
        <taxon>Crustacea</taxon>
        <taxon>Multicrustacea</taxon>
        <taxon>Malacostraca</taxon>
        <taxon>Eumalacostraca</taxon>
        <taxon>Eucarida</taxon>
        <taxon>Decapoda</taxon>
        <taxon>Pleocyemata</taxon>
        <taxon>Caridea</taxon>
        <taxon>Atyoidea</taxon>
        <taxon>Atyidae</taxon>
        <taxon>Halocaridina</taxon>
    </lineage>
</organism>
<comment type="caution">
    <text evidence="6">The sequence shown here is derived from an EMBL/GenBank/DDBJ whole genome shotgun (WGS) entry which is preliminary data.</text>
</comment>
<keyword evidence="1" id="KW-0479">Metal-binding</keyword>
<keyword evidence="6" id="KW-0808">Transferase</keyword>
<name>A0AAN9AFC0_HALRR</name>
<dbReference type="InterPro" id="IPR001841">
    <property type="entry name" value="Znf_RING"/>
</dbReference>
<dbReference type="InterPro" id="IPR013083">
    <property type="entry name" value="Znf_RING/FYVE/PHD"/>
</dbReference>
<dbReference type="PROSITE" id="PS50089">
    <property type="entry name" value="ZF_RING_2"/>
    <property type="match status" value="1"/>
</dbReference>
<dbReference type="InterPro" id="IPR017907">
    <property type="entry name" value="Znf_RING_CS"/>
</dbReference>
<dbReference type="PROSITE" id="PS00518">
    <property type="entry name" value="ZF_RING_1"/>
    <property type="match status" value="1"/>
</dbReference>
<accession>A0AAN9AFC0</accession>
<dbReference type="SMART" id="SM00184">
    <property type="entry name" value="RING"/>
    <property type="match status" value="1"/>
</dbReference>
<dbReference type="Proteomes" id="UP001381693">
    <property type="component" value="Unassembled WGS sequence"/>
</dbReference>
<sequence length="122" mass="13684">MATASDNSITLLSRREGFDYEFVPALESKYECAICLLGLRSPMQTTCGHRFCKDCIYNCLSESRSCCPVDNTPLAESDLFVDSCAEREILQLKVKCPNNSLGCSLIVDLMYIEHHTHACSYQ</sequence>
<reference evidence="6 7" key="1">
    <citation type="submission" date="2023-11" db="EMBL/GenBank/DDBJ databases">
        <title>Halocaridina rubra genome assembly.</title>
        <authorList>
            <person name="Smith C."/>
        </authorList>
    </citation>
    <scope>NUCLEOTIDE SEQUENCE [LARGE SCALE GENOMIC DNA]</scope>
    <source>
        <strain evidence="6">EP-1</strain>
        <tissue evidence="6">Whole</tissue>
    </source>
</reference>
<dbReference type="EC" id="2.3.2.27" evidence="6"/>
<feature type="non-terminal residue" evidence="6">
    <location>
        <position position="122"/>
    </location>
</feature>
<dbReference type="FunFam" id="3.30.40.10:FF:000179">
    <property type="entry name" value="TNF receptor-associated factor"/>
    <property type="match status" value="1"/>
</dbReference>
<protein>
    <submittedName>
        <fullName evidence="6">TNF receptor-associated factor 6</fullName>
        <ecNumber evidence="6">2.3.2.27</ecNumber>
    </submittedName>
</protein>
<gene>
    <name evidence="6" type="primary">TRAF6_1</name>
    <name evidence="6" type="ORF">SK128_003861</name>
</gene>
<dbReference type="GO" id="GO:0008270">
    <property type="term" value="F:zinc ion binding"/>
    <property type="evidence" value="ECO:0007669"/>
    <property type="project" value="UniProtKB-KW"/>
</dbReference>
<evidence type="ECO:0000256" key="1">
    <source>
        <dbReference type="ARBA" id="ARBA00022723"/>
    </source>
</evidence>
<dbReference type="Pfam" id="PF13923">
    <property type="entry name" value="zf-C3HC4_2"/>
    <property type="match status" value="1"/>
</dbReference>
<keyword evidence="2 4" id="KW-0863">Zinc-finger</keyword>
<keyword evidence="6" id="KW-0675">Receptor</keyword>
<evidence type="ECO:0000313" key="7">
    <source>
        <dbReference type="Proteomes" id="UP001381693"/>
    </source>
</evidence>
<evidence type="ECO:0000259" key="5">
    <source>
        <dbReference type="PROSITE" id="PS50089"/>
    </source>
</evidence>
<dbReference type="GO" id="GO:0061630">
    <property type="term" value="F:ubiquitin protein ligase activity"/>
    <property type="evidence" value="ECO:0007669"/>
    <property type="project" value="UniProtKB-EC"/>
</dbReference>
<dbReference type="PANTHER" id="PTHR10131:SF152">
    <property type="entry name" value="TNF RECEPTOR-ASSOCIATED FACTOR 6"/>
    <property type="match status" value="1"/>
</dbReference>